<proteinExistence type="predicted"/>
<keyword evidence="2" id="KW-1133">Transmembrane helix</keyword>
<protein>
    <submittedName>
        <fullName evidence="3">Uncharacterized protein</fullName>
    </submittedName>
</protein>
<sequence>MEELSHRKLLARIRLRRNAGTSAPVIIFGLLAVVAIFGVTFANATRQGRSASKRPANSVDHASSRRQRCDSDQDVEHDPNQGIISPQENANVQLPTLQPTTSPNHVLPHPNATSIQAMMTAMFANPEFLRQMAMAMQQITPPQPSPTLPTVQAQLPVPQANQSPPQAAPPPEPTAANGFTNEQSEWQWACGCTDHDINTYISTRKALELHMANVLKHAMMCPLCSSVYLGDKLQDKKWVRNHTKWYALSPNETIDSLPGVKDCYHNRSWVQEKNGGSSVRICTNCHLAKSKDAETNPRWKWLSFAKAPTQLVTFLRCWLPRQPFEVLSSLSFLVPHINFGRVTRSYDYVRSEGLVSATSLDDGFLGPYVASIRQLSPDMKARASIAQSKLRESSSNFMTYQTLHDMNLAEPAIQPIVEPNDIPSIEYNRTRAPVPIHDEDGLIATAITHNVHLCVRPDMVASPPVMGQVANTSGAMQHIHLYNKPNEAM</sequence>
<dbReference type="Proteomes" id="UP000747399">
    <property type="component" value="Unassembled WGS sequence"/>
</dbReference>
<accession>A0A8J4BL44</accession>
<name>A0A8J4BL44_9CHLO</name>
<keyword evidence="2" id="KW-0812">Transmembrane</keyword>
<organism evidence="3 4">
    <name type="scientific">Volvox africanus</name>
    <dbReference type="NCBI Taxonomy" id="51714"/>
    <lineage>
        <taxon>Eukaryota</taxon>
        <taxon>Viridiplantae</taxon>
        <taxon>Chlorophyta</taxon>
        <taxon>core chlorophytes</taxon>
        <taxon>Chlorophyceae</taxon>
        <taxon>CS clade</taxon>
        <taxon>Chlamydomonadales</taxon>
        <taxon>Volvocaceae</taxon>
        <taxon>Volvox</taxon>
    </lineage>
</organism>
<keyword evidence="2" id="KW-0472">Membrane</keyword>
<feature type="region of interest" description="Disordered" evidence="1">
    <location>
        <begin position="158"/>
        <end position="178"/>
    </location>
</feature>
<evidence type="ECO:0000256" key="1">
    <source>
        <dbReference type="SAM" id="MobiDB-lite"/>
    </source>
</evidence>
<keyword evidence="4" id="KW-1185">Reference proteome</keyword>
<comment type="caution">
    <text evidence="3">The sequence shown here is derived from an EMBL/GenBank/DDBJ whole genome shotgun (WGS) entry which is preliminary data.</text>
</comment>
<gene>
    <name evidence="3" type="ORF">Vafri_17419</name>
</gene>
<dbReference type="EMBL" id="BNCO01000057">
    <property type="protein sequence ID" value="GIL63422.1"/>
    <property type="molecule type" value="Genomic_DNA"/>
</dbReference>
<evidence type="ECO:0000313" key="4">
    <source>
        <dbReference type="Proteomes" id="UP000747399"/>
    </source>
</evidence>
<evidence type="ECO:0000256" key="2">
    <source>
        <dbReference type="SAM" id="Phobius"/>
    </source>
</evidence>
<feature type="region of interest" description="Disordered" evidence="1">
    <location>
        <begin position="46"/>
        <end position="88"/>
    </location>
</feature>
<feature type="transmembrane region" description="Helical" evidence="2">
    <location>
        <begin position="21"/>
        <end position="42"/>
    </location>
</feature>
<feature type="compositionally biased region" description="Basic and acidic residues" evidence="1">
    <location>
        <begin position="67"/>
        <end position="79"/>
    </location>
</feature>
<evidence type="ECO:0000313" key="3">
    <source>
        <dbReference type="EMBL" id="GIL63422.1"/>
    </source>
</evidence>
<feature type="non-terminal residue" evidence="3">
    <location>
        <position position="489"/>
    </location>
</feature>
<reference evidence="3" key="1">
    <citation type="journal article" date="2021" name="Proc. Natl. Acad. Sci. U.S.A.">
        <title>Three genomes in the algal genus Volvox reveal the fate of a haploid sex-determining region after a transition to homothallism.</title>
        <authorList>
            <person name="Yamamoto K."/>
            <person name="Hamaji T."/>
            <person name="Kawai-Toyooka H."/>
            <person name="Matsuzaki R."/>
            <person name="Takahashi F."/>
            <person name="Nishimura Y."/>
            <person name="Kawachi M."/>
            <person name="Noguchi H."/>
            <person name="Minakuchi Y."/>
            <person name="Umen J.G."/>
            <person name="Toyoda A."/>
            <person name="Nozaki H."/>
        </authorList>
    </citation>
    <scope>NUCLEOTIDE SEQUENCE</scope>
    <source>
        <strain evidence="3">NIES-3780</strain>
    </source>
</reference>
<dbReference type="AlphaFoldDB" id="A0A8J4BL44"/>